<dbReference type="Gene3D" id="2.60.120.560">
    <property type="entry name" value="Exo-inulinase, domain 1"/>
    <property type="match status" value="1"/>
</dbReference>
<protein>
    <recommendedName>
        <fullName evidence="4">3-keto-disaccharide hydrolase domain-containing protein</fullName>
    </recommendedName>
</protein>
<evidence type="ECO:0008006" key="4">
    <source>
        <dbReference type="Google" id="ProtNLM"/>
    </source>
</evidence>
<feature type="signal peptide" evidence="1">
    <location>
        <begin position="1"/>
        <end position="27"/>
    </location>
</feature>
<keyword evidence="1" id="KW-0732">Signal</keyword>
<name>F0SS14_RUBBR</name>
<reference evidence="3" key="1">
    <citation type="submission" date="2011-02" db="EMBL/GenBank/DDBJ databases">
        <title>The complete genome of Planctomyces brasiliensis DSM 5305.</title>
        <authorList>
            <person name="Lucas S."/>
            <person name="Copeland A."/>
            <person name="Lapidus A."/>
            <person name="Bruce D."/>
            <person name="Goodwin L."/>
            <person name="Pitluck S."/>
            <person name="Kyrpides N."/>
            <person name="Mavromatis K."/>
            <person name="Pagani I."/>
            <person name="Ivanova N."/>
            <person name="Ovchinnikova G."/>
            <person name="Lu M."/>
            <person name="Detter J.C."/>
            <person name="Han C."/>
            <person name="Land M."/>
            <person name="Hauser L."/>
            <person name="Markowitz V."/>
            <person name="Cheng J.-F."/>
            <person name="Hugenholtz P."/>
            <person name="Woyke T."/>
            <person name="Wu D."/>
            <person name="Tindall B."/>
            <person name="Pomrenke H.G."/>
            <person name="Brambilla E."/>
            <person name="Klenk H.-P."/>
            <person name="Eisen J.A."/>
        </authorList>
    </citation>
    <scope>NUCLEOTIDE SEQUENCE [LARGE SCALE GENOMIC DNA]</scope>
    <source>
        <strain evidence="3">ATCC 49424 / DSM 5305 / JCM 21570 / NBRC 103401 / IFAM 1448</strain>
    </source>
</reference>
<dbReference type="OrthoDB" id="273860at2"/>
<feature type="chain" id="PRO_5003257273" description="3-keto-disaccharide hydrolase domain-containing protein" evidence="1">
    <location>
        <begin position="28"/>
        <end position="223"/>
    </location>
</feature>
<dbReference type="AlphaFoldDB" id="F0SS14"/>
<evidence type="ECO:0000313" key="3">
    <source>
        <dbReference type="Proteomes" id="UP000006860"/>
    </source>
</evidence>
<dbReference type="STRING" id="756272.Plabr_3762"/>
<gene>
    <name evidence="2" type="ordered locus">Plabr_3762</name>
</gene>
<dbReference type="RefSeq" id="WP_013630071.1">
    <property type="nucleotide sequence ID" value="NC_015174.1"/>
</dbReference>
<dbReference type="Proteomes" id="UP000006860">
    <property type="component" value="Chromosome"/>
</dbReference>
<evidence type="ECO:0000313" key="2">
    <source>
        <dbReference type="EMBL" id="ADY61352.1"/>
    </source>
</evidence>
<dbReference type="KEGG" id="pbs:Plabr_3762"/>
<keyword evidence="3" id="KW-1185">Reference proteome</keyword>
<accession>F0SS14</accession>
<dbReference type="EMBL" id="CP002546">
    <property type="protein sequence ID" value="ADY61352.1"/>
    <property type="molecule type" value="Genomic_DNA"/>
</dbReference>
<dbReference type="eggNOG" id="ENOG50347MK">
    <property type="taxonomic scope" value="Bacteria"/>
</dbReference>
<proteinExistence type="predicted"/>
<dbReference type="HOGENOM" id="CLU_1239377_0_0_0"/>
<sequence>MKCCARILSFCALLACCSLTISLGATAVSAADTQGVKLVDDDYTQASYPHRNAARGDWKIADGVASVTQDDELYKKYKNHGPIMIYTVPHTDASAVVEFKPEGCRAVVFTMDAAEGGHAFRVKLVPEDPKRPRQRSAIVTYLAKKPGAEKAEQVVLNNKNVPALADGDWARLEVTVVGDTATVKLGEETIRVQHDQIAQAKKIAKLGFSFGALEIRQFQLQAE</sequence>
<organism evidence="2 3">
    <name type="scientific">Rubinisphaera brasiliensis (strain ATCC 49424 / DSM 5305 / JCM 21570 / IAM 15109 / NBRC 103401 / IFAM 1448)</name>
    <name type="common">Planctomyces brasiliensis</name>
    <dbReference type="NCBI Taxonomy" id="756272"/>
    <lineage>
        <taxon>Bacteria</taxon>
        <taxon>Pseudomonadati</taxon>
        <taxon>Planctomycetota</taxon>
        <taxon>Planctomycetia</taxon>
        <taxon>Planctomycetales</taxon>
        <taxon>Planctomycetaceae</taxon>
        <taxon>Rubinisphaera</taxon>
    </lineage>
</organism>
<evidence type="ECO:0000256" key="1">
    <source>
        <dbReference type="SAM" id="SignalP"/>
    </source>
</evidence>